<accession>A0A9D4FQE3</accession>
<keyword evidence="2" id="KW-1185">Reference proteome</keyword>
<organism evidence="1 2">
    <name type="scientific">Dreissena polymorpha</name>
    <name type="common">Zebra mussel</name>
    <name type="synonym">Mytilus polymorpha</name>
    <dbReference type="NCBI Taxonomy" id="45954"/>
    <lineage>
        <taxon>Eukaryota</taxon>
        <taxon>Metazoa</taxon>
        <taxon>Spiralia</taxon>
        <taxon>Lophotrochozoa</taxon>
        <taxon>Mollusca</taxon>
        <taxon>Bivalvia</taxon>
        <taxon>Autobranchia</taxon>
        <taxon>Heteroconchia</taxon>
        <taxon>Euheterodonta</taxon>
        <taxon>Imparidentia</taxon>
        <taxon>Neoheterodontei</taxon>
        <taxon>Myida</taxon>
        <taxon>Dreissenoidea</taxon>
        <taxon>Dreissenidae</taxon>
        <taxon>Dreissena</taxon>
    </lineage>
</organism>
<reference evidence="1" key="1">
    <citation type="journal article" date="2019" name="bioRxiv">
        <title>The Genome of the Zebra Mussel, Dreissena polymorpha: A Resource for Invasive Species Research.</title>
        <authorList>
            <person name="McCartney M.A."/>
            <person name="Auch B."/>
            <person name="Kono T."/>
            <person name="Mallez S."/>
            <person name="Zhang Y."/>
            <person name="Obille A."/>
            <person name="Becker A."/>
            <person name="Abrahante J.E."/>
            <person name="Garbe J."/>
            <person name="Badalamenti J.P."/>
            <person name="Herman A."/>
            <person name="Mangelson H."/>
            <person name="Liachko I."/>
            <person name="Sullivan S."/>
            <person name="Sone E.D."/>
            <person name="Koren S."/>
            <person name="Silverstein K.A.T."/>
            <person name="Beckman K.B."/>
            <person name="Gohl D.M."/>
        </authorList>
    </citation>
    <scope>NUCLEOTIDE SEQUENCE</scope>
    <source>
        <strain evidence="1">Duluth1</strain>
        <tissue evidence="1">Whole animal</tissue>
    </source>
</reference>
<evidence type="ECO:0000313" key="2">
    <source>
        <dbReference type="Proteomes" id="UP000828390"/>
    </source>
</evidence>
<protein>
    <submittedName>
        <fullName evidence="1">Uncharacterized protein</fullName>
    </submittedName>
</protein>
<gene>
    <name evidence="1" type="ORF">DPMN_156749</name>
</gene>
<sequence length="89" mass="9989">MTLKSESLQDIQRGDELLVWYGASYTLYMGLPVTSGHTTKPLAISGDVNVEPVTSVDVINEQSLKSKYQRPELKLIIILTTFKTIIYVK</sequence>
<dbReference type="InterPro" id="IPR046341">
    <property type="entry name" value="SET_dom_sf"/>
</dbReference>
<name>A0A9D4FQE3_DREPO</name>
<comment type="caution">
    <text evidence="1">The sequence shown here is derived from an EMBL/GenBank/DDBJ whole genome shotgun (WGS) entry which is preliminary data.</text>
</comment>
<evidence type="ECO:0000313" key="1">
    <source>
        <dbReference type="EMBL" id="KAH3803050.1"/>
    </source>
</evidence>
<dbReference type="EMBL" id="JAIWYP010000007">
    <property type="protein sequence ID" value="KAH3803050.1"/>
    <property type="molecule type" value="Genomic_DNA"/>
</dbReference>
<dbReference type="Gene3D" id="2.170.270.10">
    <property type="entry name" value="SET domain"/>
    <property type="match status" value="1"/>
</dbReference>
<dbReference type="AlphaFoldDB" id="A0A9D4FQE3"/>
<dbReference type="Proteomes" id="UP000828390">
    <property type="component" value="Unassembled WGS sequence"/>
</dbReference>
<reference evidence="1" key="2">
    <citation type="submission" date="2020-11" db="EMBL/GenBank/DDBJ databases">
        <authorList>
            <person name="McCartney M.A."/>
            <person name="Auch B."/>
            <person name="Kono T."/>
            <person name="Mallez S."/>
            <person name="Becker A."/>
            <person name="Gohl D.M."/>
            <person name="Silverstein K.A.T."/>
            <person name="Koren S."/>
            <person name="Bechman K.B."/>
            <person name="Herman A."/>
            <person name="Abrahante J.E."/>
            <person name="Garbe J."/>
        </authorList>
    </citation>
    <scope>NUCLEOTIDE SEQUENCE</scope>
    <source>
        <strain evidence="1">Duluth1</strain>
        <tissue evidence="1">Whole animal</tissue>
    </source>
</reference>
<proteinExistence type="predicted"/>